<dbReference type="PANTHER" id="PTHR42085">
    <property type="entry name" value="F-BOX DOMAIN-CONTAINING PROTEIN"/>
    <property type="match status" value="1"/>
</dbReference>
<dbReference type="Proteomes" id="UP000070133">
    <property type="component" value="Unassembled WGS sequence"/>
</dbReference>
<feature type="compositionally biased region" description="Polar residues" evidence="1">
    <location>
        <begin position="8"/>
        <end position="22"/>
    </location>
</feature>
<evidence type="ECO:0000313" key="2">
    <source>
        <dbReference type="EMBL" id="KXT04371.1"/>
    </source>
</evidence>
<feature type="region of interest" description="Disordered" evidence="1">
    <location>
        <begin position="1"/>
        <end position="35"/>
    </location>
</feature>
<evidence type="ECO:0000256" key="1">
    <source>
        <dbReference type="SAM" id="MobiDB-lite"/>
    </source>
</evidence>
<name>A0A139HPF5_9PEZI</name>
<dbReference type="OrthoDB" id="3646451at2759"/>
<proteinExistence type="predicted"/>
<comment type="caution">
    <text evidence="2">The sequence shown here is derived from an EMBL/GenBank/DDBJ whole genome shotgun (WGS) entry which is preliminary data.</text>
</comment>
<reference evidence="2 3" key="1">
    <citation type="submission" date="2015-07" db="EMBL/GenBank/DDBJ databases">
        <title>Comparative genomics of the Sigatoka disease complex on banana suggests a link between parallel evolutionary changes in Pseudocercospora fijiensis and Pseudocercospora eumusae and increased virulence on the banana host.</title>
        <authorList>
            <person name="Chang T.-C."/>
            <person name="Salvucci A."/>
            <person name="Crous P.W."/>
            <person name="Stergiopoulos I."/>
        </authorList>
    </citation>
    <scope>NUCLEOTIDE SEQUENCE [LARGE SCALE GENOMIC DNA]</scope>
    <source>
        <strain evidence="2 3">CBS 114824</strain>
    </source>
</reference>
<dbReference type="EMBL" id="LFZN01000021">
    <property type="protein sequence ID" value="KXT04371.1"/>
    <property type="molecule type" value="Genomic_DNA"/>
</dbReference>
<protein>
    <submittedName>
        <fullName evidence="2">Uncharacterized protein</fullName>
    </submittedName>
</protein>
<dbReference type="AlphaFoldDB" id="A0A139HPF5"/>
<sequence>MATDISARKTNLLPSTIMSTSTSKKRPASTAELTPRADEKRLALAVSKPAVRKSLPAKTVPAFATSPRIKNVASAAPVSSRFFNKQQANTTIVPPASKKRISTEAGLAAPVVNKKPARTIAPATHASNAETPTKFAQKKAQSIIGTSSVNKLASSAATVKSPATKSVTLKKPQKKMIAAKSASRRPPQTNLFMRLPTEIRNEIYGLIGVLRESPDETIHVGSIAQEASDQSAVFRKGSRRRSHVQSLMQTCRAIREEVGRIIYSGNIRLVGQAFAKWIPSKFTAQHISNLTIQLGMIDRITRRDWKKLANAKYLDRLRLEISHRRIDKTSVRDVTENMKEWALSMRGDRKGLNMRPVLKMLEFGAAAGATVEEQKAVEEFGSKVTEELRAIFKTTPG</sequence>
<keyword evidence="3" id="KW-1185">Reference proteome</keyword>
<evidence type="ECO:0000313" key="3">
    <source>
        <dbReference type="Proteomes" id="UP000070133"/>
    </source>
</evidence>
<gene>
    <name evidence="2" type="ORF">AC578_3612</name>
</gene>
<dbReference type="PANTHER" id="PTHR42085:SF1">
    <property type="entry name" value="F-BOX DOMAIN-CONTAINING PROTEIN"/>
    <property type="match status" value="1"/>
</dbReference>
<accession>A0A139HPF5</accession>
<dbReference type="InterPro" id="IPR038883">
    <property type="entry name" value="AN11006-like"/>
</dbReference>
<organism evidence="2 3">
    <name type="scientific">Pseudocercospora eumusae</name>
    <dbReference type="NCBI Taxonomy" id="321146"/>
    <lineage>
        <taxon>Eukaryota</taxon>
        <taxon>Fungi</taxon>
        <taxon>Dikarya</taxon>
        <taxon>Ascomycota</taxon>
        <taxon>Pezizomycotina</taxon>
        <taxon>Dothideomycetes</taxon>
        <taxon>Dothideomycetidae</taxon>
        <taxon>Mycosphaerellales</taxon>
        <taxon>Mycosphaerellaceae</taxon>
        <taxon>Pseudocercospora</taxon>
    </lineage>
</organism>